<dbReference type="InterPro" id="IPR036188">
    <property type="entry name" value="FAD/NAD-bd_sf"/>
</dbReference>
<dbReference type="SUPFAM" id="SSF51905">
    <property type="entry name" value="FAD/NAD(P)-binding domain"/>
    <property type="match status" value="1"/>
</dbReference>
<evidence type="ECO:0000313" key="6">
    <source>
        <dbReference type="EMBL" id="KAB7708214.1"/>
    </source>
</evidence>
<keyword evidence="7" id="KW-1185">Reference proteome</keyword>
<dbReference type="PANTHER" id="PTHR48105">
    <property type="entry name" value="THIOREDOXIN REDUCTASE 1-RELATED-RELATED"/>
    <property type="match status" value="1"/>
</dbReference>
<dbReference type="RefSeq" id="WP_152150199.1">
    <property type="nucleotide sequence ID" value="NZ_WEIO01000002.1"/>
</dbReference>
<protein>
    <submittedName>
        <fullName evidence="6">FAD-dependent oxidoreductase</fullName>
    </submittedName>
</protein>
<dbReference type="AlphaFoldDB" id="A0A6I1FP45"/>
<dbReference type="InterPro" id="IPR050097">
    <property type="entry name" value="Ferredoxin-NADP_redctase_2"/>
</dbReference>
<keyword evidence="3" id="KW-0285">Flavoprotein</keyword>
<dbReference type="InterPro" id="IPR023753">
    <property type="entry name" value="FAD/NAD-binding_dom"/>
</dbReference>
<dbReference type="PRINTS" id="PR00469">
    <property type="entry name" value="PNDRDTASEII"/>
</dbReference>
<organism evidence="6 7">
    <name type="scientific">Bacillus aerolatus</name>
    <dbReference type="NCBI Taxonomy" id="2653354"/>
    <lineage>
        <taxon>Bacteria</taxon>
        <taxon>Bacillati</taxon>
        <taxon>Bacillota</taxon>
        <taxon>Bacilli</taxon>
        <taxon>Bacillales</taxon>
        <taxon>Bacillaceae</taxon>
        <taxon>Bacillus</taxon>
    </lineage>
</organism>
<name>A0A6I1FP45_9BACI</name>
<evidence type="ECO:0000313" key="7">
    <source>
        <dbReference type="Proteomes" id="UP000429595"/>
    </source>
</evidence>
<proteinExistence type="predicted"/>
<evidence type="ECO:0000256" key="4">
    <source>
        <dbReference type="ARBA" id="ARBA00023002"/>
    </source>
</evidence>
<gene>
    <name evidence="6" type="ORF">F9802_05810</name>
</gene>
<reference evidence="6 7" key="1">
    <citation type="submission" date="2019-10" db="EMBL/GenBank/DDBJ databases">
        <title>Bacillus aerolatum sp. nov., isolated from bioaerosol of sport playgrounds.</title>
        <authorList>
            <person name="Chen P."/>
            <person name="Zhang G."/>
        </authorList>
    </citation>
    <scope>NUCLEOTIDE SEQUENCE [LARGE SCALE GENOMIC DNA]</scope>
    <source>
        <strain evidence="6 7">CX253</strain>
    </source>
</reference>
<comment type="cofactor">
    <cofactor evidence="1">
        <name>FAD</name>
        <dbReference type="ChEBI" id="CHEBI:57692"/>
    </cofactor>
</comment>
<dbReference type="Pfam" id="PF07992">
    <property type="entry name" value="Pyr_redox_2"/>
    <property type="match status" value="1"/>
</dbReference>
<evidence type="ECO:0000256" key="3">
    <source>
        <dbReference type="ARBA" id="ARBA00022630"/>
    </source>
</evidence>
<dbReference type="Proteomes" id="UP000429595">
    <property type="component" value="Unassembled WGS sequence"/>
</dbReference>
<accession>A0A6I1FP45</accession>
<feature type="domain" description="FAD/NAD(P)-binding" evidence="5">
    <location>
        <begin position="7"/>
        <end position="286"/>
    </location>
</feature>
<dbReference type="EMBL" id="WEIO01000002">
    <property type="protein sequence ID" value="KAB7708214.1"/>
    <property type="molecule type" value="Genomic_DNA"/>
</dbReference>
<dbReference type="Gene3D" id="3.50.50.60">
    <property type="entry name" value="FAD/NAD(P)-binding domain"/>
    <property type="match status" value="2"/>
</dbReference>
<comment type="caution">
    <text evidence="6">The sequence shown here is derived from an EMBL/GenBank/DDBJ whole genome shotgun (WGS) entry which is preliminary data.</text>
</comment>
<evidence type="ECO:0000256" key="1">
    <source>
        <dbReference type="ARBA" id="ARBA00001974"/>
    </source>
</evidence>
<evidence type="ECO:0000259" key="5">
    <source>
        <dbReference type="Pfam" id="PF07992"/>
    </source>
</evidence>
<dbReference type="PRINTS" id="PR00368">
    <property type="entry name" value="FADPNR"/>
</dbReference>
<sequence length="308" mass="33840">MNSEALDVVIIGGGPGGLSAALVLGRSLRKVMVIDEGKPRNRVTAKAHGFLTRDGMKPSEIREIAHEQMKHYRNVQISKDVVEIVEKRDGLFVIKTRNEKTILSKKMIVATGMKDHLPGIPGMKEVYGKTLFHCPYCDGWERKNETLAVFGNGKALMPFIKTIYNWSKDLIVFTNGKADISEEEKQQLMQRNIGLIESPVTAIESTNGKLEKVVLQSGDVVSRKGGFMVTTGERQASAIPALLGVSLNEKGEYETDEHGQTNIEGLFVIGDAKNTFTSLVGAASQGYEAGVKINNEFVEEKWVDSDSP</sequence>
<comment type="subunit">
    <text evidence="2">Homodimer.</text>
</comment>
<evidence type="ECO:0000256" key="2">
    <source>
        <dbReference type="ARBA" id="ARBA00011738"/>
    </source>
</evidence>
<keyword evidence="4" id="KW-0560">Oxidoreductase</keyword>
<dbReference type="GO" id="GO:0016491">
    <property type="term" value="F:oxidoreductase activity"/>
    <property type="evidence" value="ECO:0007669"/>
    <property type="project" value="UniProtKB-KW"/>
</dbReference>